<dbReference type="PANTHER" id="PTHR45725">
    <property type="entry name" value="FORMIN HOMOLOGY 2 FAMILY MEMBER"/>
    <property type="match status" value="1"/>
</dbReference>
<sequence length="682" mass="73925">MSGPLDPTRITTFELSTKDIVLKVKAIAQTKMTDDWEWDMEPFSWDNPPPMEAREEPATFMVDRSAYDEEDLDSVQNTPSHEMEAALNSGSGKTPAPPSSRNRAGDISSDEDDCIALEVNDAMPLSYAYFSYPTSAVPGRQVMEDVVPLASQRPAAPKVPRAPKRGNTQGTSSGAAPPAKKRKTTSSRKAIPTSTSPSKKKGPARQPSPSGPGAAGKQSGREGPATSEGNAAPDSEDHRDRADFNSPPEREEDTGVSNMGAESEQIGASESTAVPPPDTTSAPPAFSAPVSTSIPSAPSKPADIAKGIPASPTAPPSKISPAPANVPASAEPPVFPPTGQKKKNPPSQKTPSGSTSGTPSAFKEPPTDPKSVALHTSRAAASASDYGVLNAGRITDRSWNGLSLGSLEKWADVWNEADITELKRCMRETDIAWHDVDENVAKVLDSRKQLFEDLLWEHRELSDAHASLQLSYQESQPKARDLPQLEELVSRVSVLQGEKETLLSEHNAELQKWRDETARLKEELIQFNLKHHRELKEAGVAAKTEMEKLRDDLAELHSKELKELQDRLQKDLADERALRELEKKRNDALKEMKLTQGKIIADLDAQVQKTFPDSQHRAIEAVNRCRGTHFLPPNSGAPKTTLPSYPLASHIWANSGGSFWPPLSTPAPVSGPVKQFQLALSI</sequence>
<proteinExistence type="predicted"/>
<name>A0AAD8RJT2_LOLMU</name>
<evidence type="ECO:0000256" key="1">
    <source>
        <dbReference type="SAM" id="Coils"/>
    </source>
</evidence>
<gene>
    <name evidence="3" type="ORF">QYE76_000305</name>
</gene>
<dbReference type="Proteomes" id="UP001231189">
    <property type="component" value="Unassembled WGS sequence"/>
</dbReference>
<dbReference type="PANTHER" id="PTHR45725:SF18">
    <property type="entry name" value="ORC1-LIKE AAA ATPASE DOMAIN-CONTAINING PROTEIN"/>
    <property type="match status" value="1"/>
</dbReference>
<feature type="compositionally biased region" description="Low complexity" evidence="2">
    <location>
        <begin position="345"/>
        <end position="360"/>
    </location>
</feature>
<keyword evidence="1" id="KW-0175">Coiled coil</keyword>
<protein>
    <submittedName>
        <fullName evidence="3">Uncharacterized protein</fullName>
    </submittedName>
</protein>
<evidence type="ECO:0000313" key="3">
    <source>
        <dbReference type="EMBL" id="KAK1625990.1"/>
    </source>
</evidence>
<comment type="caution">
    <text evidence="3">The sequence shown here is derived from an EMBL/GenBank/DDBJ whole genome shotgun (WGS) entry which is preliminary data.</text>
</comment>
<dbReference type="InterPro" id="IPR051425">
    <property type="entry name" value="Formin_Homology"/>
</dbReference>
<keyword evidence="4" id="KW-1185">Reference proteome</keyword>
<feature type="coiled-coil region" evidence="1">
    <location>
        <begin position="485"/>
        <end position="598"/>
    </location>
</feature>
<feature type="region of interest" description="Disordered" evidence="2">
    <location>
        <begin position="148"/>
        <end position="376"/>
    </location>
</feature>
<dbReference type="EMBL" id="JAUUTY010000005">
    <property type="protein sequence ID" value="KAK1625990.1"/>
    <property type="molecule type" value="Genomic_DNA"/>
</dbReference>
<reference evidence="3" key="1">
    <citation type="submission" date="2023-07" db="EMBL/GenBank/DDBJ databases">
        <title>A chromosome-level genome assembly of Lolium multiflorum.</title>
        <authorList>
            <person name="Chen Y."/>
            <person name="Copetti D."/>
            <person name="Kolliker R."/>
            <person name="Studer B."/>
        </authorList>
    </citation>
    <scope>NUCLEOTIDE SEQUENCE</scope>
    <source>
        <strain evidence="3">02402/16</strain>
        <tissue evidence="3">Leaf</tissue>
    </source>
</reference>
<feature type="region of interest" description="Disordered" evidence="2">
    <location>
        <begin position="70"/>
        <end position="109"/>
    </location>
</feature>
<evidence type="ECO:0000256" key="2">
    <source>
        <dbReference type="SAM" id="MobiDB-lite"/>
    </source>
</evidence>
<dbReference type="AlphaFoldDB" id="A0AAD8RJT2"/>
<organism evidence="3 4">
    <name type="scientific">Lolium multiflorum</name>
    <name type="common">Italian ryegrass</name>
    <name type="synonym">Lolium perenne subsp. multiflorum</name>
    <dbReference type="NCBI Taxonomy" id="4521"/>
    <lineage>
        <taxon>Eukaryota</taxon>
        <taxon>Viridiplantae</taxon>
        <taxon>Streptophyta</taxon>
        <taxon>Embryophyta</taxon>
        <taxon>Tracheophyta</taxon>
        <taxon>Spermatophyta</taxon>
        <taxon>Magnoliopsida</taxon>
        <taxon>Liliopsida</taxon>
        <taxon>Poales</taxon>
        <taxon>Poaceae</taxon>
        <taxon>BOP clade</taxon>
        <taxon>Pooideae</taxon>
        <taxon>Poodae</taxon>
        <taxon>Poeae</taxon>
        <taxon>Poeae Chloroplast Group 2 (Poeae type)</taxon>
        <taxon>Loliodinae</taxon>
        <taxon>Loliinae</taxon>
        <taxon>Lolium</taxon>
    </lineage>
</organism>
<evidence type="ECO:0000313" key="4">
    <source>
        <dbReference type="Proteomes" id="UP001231189"/>
    </source>
</evidence>
<accession>A0AAD8RJT2</accession>